<keyword evidence="4" id="KW-1185">Reference proteome</keyword>
<dbReference type="CDD" id="cd06257">
    <property type="entry name" value="DnaJ"/>
    <property type="match status" value="1"/>
</dbReference>
<dbReference type="SUPFAM" id="SSF46565">
    <property type="entry name" value="Chaperone J-domain"/>
    <property type="match status" value="1"/>
</dbReference>
<dbReference type="Pfam" id="PF00226">
    <property type="entry name" value="DnaJ"/>
    <property type="match status" value="1"/>
</dbReference>
<sequence length="317" mass="35338">MRVHTHYDNLKVARDASPEVIRAAYLVLVDRYSPRRYPESTEAARVLKLVNMAYEVLSNPERRTQHDLWIHEQERGSAPDAEFSRQPGTVLVPKLAWWFQLASKVSAAGAYLRRRWSLFLLAAIAVGVWVTYEPQPTQMEPAKPYVQDLVVAPASGTSDTPQVEHTGQERAAQTPVPAASYVRPSHAPNGAPWPNAAGYVDGYKHLHINGLSTVTIDNGQNTADVFVKLVSLGGNTERPVRAFYIPAHGIFTLTHITAGSYDIRYDDLSNGSLWRTDPFELQETPEDDGTQFSKITMTLYKVPNGNMQIHPISASQF</sequence>
<evidence type="ECO:0000313" key="4">
    <source>
        <dbReference type="Proteomes" id="UP000307749"/>
    </source>
</evidence>
<keyword evidence="1" id="KW-0143">Chaperone</keyword>
<reference evidence="3 4" key="1">
    <citation type="submission" date="2017-02" db="EMBL/GenBank/DDBJ databases">
        <title>Whole genome sequencing of Metallibacterium scheffleri DSM 24874 (T).</title>
        <authorList>
            <person name="Kumar S."/>
            <person name="Patil P."/>
            <person name="Patil P.B."/>
        </authorList>
    </citation>
    <scope>NUCLEOTIDE SEQUENCE [LARGE SCALE GENOMIC DNA]</scope>
    <source>
        <strain evidence="3 4">DSM 24874</strain>
    </source>
</reference>
<evidence type="ECO:0000256" key="1">
    <source>
        <dbReference type="ARBA" id="ARBA00023186"/>
    </source>
</evidence>
<accession>A0A4S3KLT6</accession>
<dbReference type="InterPro" id="IPR036869">
    <property type="entry name" value="J_dom_sf"/>
</dbReference>
<dbReference type="PROSITE" id="PS50076">
    <property type="entry name" value="DNAJ_2"/>
    <property type="match status" value="1"/>
</dbReference>
<dbReference type="AlphaFoldDB" id="A0A4S3KLT6"/>
<dbReference type="PRINTS" id="PR00625">
    <property type="entry name" value="JDOMAIN"/>
</dbReference>
<dbReference type="Gene3D" id="1.10.287.110">
    <property type="entry name" value="DnaJ domain"/>
    <property type="match status" value="1"/>
</dbReference>
<evidence type="ECO:0000313" key="3">
    <source>
        <dbReference type="EMBL" id="THD09823.1"/>
    </source>
</evidence>
<dbReference type="RefSeq" id="WP_081129042.1">
    <property type="nucleotide sequence ID" value="NZ_LDOS01000002.1"/>
</dbReference>
<name>A0A4S3KLT6_9GAMM</name>
<dbReference type="SMART" id="SM00271">
    <property type="entry name" value="DnaJ"/>
    <property type="match status" value="1"/>
</dbReference>
<dbReference type="STRING" id="993689.GCA_002077135_03000"/>
<protein>
    <recommendedName>
        <fullName evidence="2">J domain-containing protein</fullName>
    </recommendedName>
</protein>
<gene>
    <name evidence="3" type="ORF">B1806_10020</name>
</gene>
<proteinExistence type="predicted"/>
<comment type="caution">
    <text evidence="3">The sequence shown here is derived from an EMBL/GenBank/DDBJ whole genome shotgun (WGS) entry which is preliminary data.</text>
</comment>
<feature type="domain" description="J" evidence="2">
    <location>
        <begin position="5"/>
        <end position="70"/>
    </location>
</feature>
<dbReference type="Proteomes" id="UP000307749">
    <property type="component" value="Unassembled WGS sequence"/>
</dbReference>
<organism evidence="3 4">
    <name type="scientific">Metallibacterium scheffleri</name>
    <dbReference type="NCBI Taxonomy" id="993689"/>
    <lineage>
        <taxon>Bacteria</taxon>
        <taxon>Pseudomonadati</taxon>
        <taxon>Pseudomonadota</taxon>
        <taxon>Gammaproteobacteria</taxon>
        <taxon>Lysobacterales</taxon>
        <taxon>Rhodanobacteraceae</taxon>
        <taxon>Metallibacterium</taxon>
    </lineage>
</organism>
<dbReference type="EMBL" id="MWQO01000035">
    <property type="protein sequence ID" value="THD09823.1"/>
    <property type="molecule type" value="Genomic_DNA"/>
</dbReference>
<dbReference type="InterPro" id="IPR001623">
    <property type="entry name" value="DnaJ_domain"/>
</dbReference>
<evidence type="ECO:0000259" key="2">
    <source>
        <dbReference type="PROSITE" id="PS50076"/>
    </source>
</evidence>